<feature type="compositionally biased region" description="Low complexity" evidence="1">
    <location>
        <begin position="170"/>
        <end position="182"/>
    </location>
</feature>
<feature type="compositionally biased region" description="Polar residues" evidence="1">
    <location>
        <begin position="252"/>
        <end position="266"/>
    </location>
</feature>
<evidence type="ECO:0000313" key="3">
    <source>
        <dbReference type="Proteomes" id="UP000299102"/>
    </source>
</evidence>
<dbReference type="Proteomes" id="UP000299102">
    <property type="component" value="Unassembled WGS sequence"/>
</dbReference>
<proteinExistence type="predicted"/>
<dbReference type="AlphaFoldDB" id="A0A4C1WNV9"/>
<dbReference type="EMBL" id="BGZK01000593">
    <property type="protein sequence ID" value="GBP51999.1"/>
    <property type="molecule type" value="Genomic_DNA"/>
</dbReference>
<sequence>MNYVPHFAGVEVENYVSASRPLIDGSVVKVRPHRTRQRHRHLNDTKRDDFITARRGVIFHLARLVSKILSAFLKYCQTRRNRRASAEMLGDSARQPRRRACSLSSALNFSRLIRRNLLFGLGTSFPLNGRFLRIIIWRAPTRHHLNKELDTRICLGRYSECGNTRGRRGGSAPAAGRRPSPGLRNCYETMNSSSSATERSARTHRRRDSSRLAPAASGGVTRTGADRFASRTKPQDGPLPTNDLANRYDSTRAGTVQYNTRNSTIVNLGGKASHWHKASNRRRGGKDRGA</sequence>
<accession>A0A4C1WNV9</accession>
<feature type="compositionally biased region" description="Basic residues" evidence="1">
    <location>
        <begin position="273"/>
        <end position="290"/>
    </location>
</feature>
<reference evidence="2 3" key="1">
    <citation type="journal article" date="2019" name="Commun. Biol.">
        <title>The bagworm genome reveals a unique fibroin gene that provides high tensile strength.</title>
        <authorList>
            <person name="Kono N."/>
            <person name="Nakamura H."/>
            <person name="Ohtoshi R."/>
            <person name="Tomita M."/>
            <person name="Numata K."/>
            <person name="Arakawa K."/>
        </authorList>
    </citation>
    <scope>NUCLEOTIDE SEQUENCE [LARGE SCALE GENOMIC DNA]</scope>
</reference>
<organism evidence="2 3">
    <name type="scientific">Eumeta variegata</name>
    <name type="common">Bagworm moth</name>
    <name type="synonym">Eumeta japonica</name>
    <dbReference type="NCBI Taxonomy" id="151549"/>
    <lineage>
        <taxon>Eukaryota</taxon>
        <taxon>Metazoa</taxon>
        <taxon>Ecdysozoa</taxon>
        <taxon>Arthropoda</taxon>
        <taxon>Hexapoda</taxon>
        <taxon>Insecta</taxon>
        <taxon>Pterygota</taxon>
        <taxon>Neoptera</taxon>
        <taxon>Endopterygota</taxon>
        <taxon>Lepidoptera</taxon>
        <taxon>Glossata</taxon>
        <taxon>Ditrysia</taxon>
        <taxon>Tineoidea</taxon>
        <taxon>Psychidae</taxon>
        <taxon>Oiketicinae</taxon>
        <taxon>Eumeta</taxon>
    </lineage>
</organism>
<gene>
    <name evidence="2" type="ORF">EVAR_45848_1</name>
</gene>
<protein>
    <submittedName>
        <fullName evidence="2">Uncharacterized protein</fullName>
    </submittedName>
</protein>
<evidence type="ECO:0000256" key="1">
    <source>
        <dbReference type="SAM" id="MobiDB-lite"/>
    </source>
</evidence>
<feature type="region of interest" description="Disordered" evidence="1">
    <location>
        <begin position="164"/>
        <end position="290"/>
    </location>
</feature>
<name>A0A4C1WNV9_EUMVA</name>
<comment type="caution">
    <text evidence="2">The sequence shown here is derived from an EMBL/GenBank/DDBJ whole genome shotgun (WGS) entry which is preliminary data.</text>
</comment>
<keyword evidence="3" id="KW-1185">Reference proteome</keyword>
<evidence type="ECO:0000313" key="2">
    <source>
        <dbReference type="EMBL" id="GBP51999.1"/>
    </source>
</evidence>